<dbReference type="GO" id="GO:0003735">
    <property type="term" value="F:structural constituent of ribosome"/>
    <property type="evidence" value="ECO:0007669"/>
    <property type="project" value="InterPro"/>
</dbReference>
<accession>A0A9W6VAY0</accession>
<dbReference type="EMBL" id="BSSD01000005">
    <property type="protein sequence ID" value="GLW92586.1"/>
    <property type="molecule type" value="Genomic_DNA"/>
</dbReference>
<evidence type="ECO:0008006" key="6">
    <source>
        <dbReference type="Google" id="ProtNLM"/>
    </source>
</evidence>
<dbReference type="PANTHER" id="PTHR22674:SF6">
    <property type="entry name" value="NTPASE KAP FAMILY P-LOOP DOMAIN-CONTAINING PROTEIN 1"/>
    <property type="match status" value="1"/>
</dbReference>
<name>A0A9W6VAY0_9PSEU</name>
<organism evidence="4 5">
    <name type="scientific">Actinokineospora globicatena</name>
    <dbReference type="NCBI Taxonomy" id="103729"/>
    <lineage>
        <taxon>Bacteria</taxon>
        <taxon>Bacillati</taxon>
        <taxon>Actinomycetota</taxon>
        <taxon>Actinomycetes</taxon>
        <taxon>Pseudonocardiales</taxon>
        <taxon>Pseudonocardiaceae</taxon>
        <taxon>Actinokineospora</taxon>
    </lineage>
</organism>
<dbReference type="Pfam" id="PF00542">
    <property type="entry name" value="Ribosomal_L12"/>
    <property type="match status" value="1"/>
</dbReference>
<feature type="region of interest" description="Disordered" evidence="1">
    <location>
        <begin position="1"/>
        <end position="22"/>
    </location>
</feature>
<dbReference type="Gene3D" id="3.30.1390.10">
    <property type="match status" value="1"/>
</dbReference>
<dbReference type="AlphaFoldDB" id="A0A9W6VAY0"/>
<dbReference type="InterPro" id="IPR014719">
    <property type="entry name" value="Ribosomal_bL12_C/ClpS-like"/>
</dbReference>
<dbReference type="Proteomes" id="UP001165042">
    <property type="component" value="Unassembled WGS sequence"/>
</dbReference>
<dbReference type="Pfam" id="PF07693">
    <property type="entry name" value="KAP_NTPase"/>
    <property type="match status" value="1"/>
</dbReference>
<feature type="domain" description="KAP NTPase" evidence="3">
    <location>
        <begin position="30"/>
        <end position="299"/>
    </location>
</feature>
<dbReference type="InterPro" id="IPR052754">
    <property type="entry name" value="NTPase_KAP_P-loop"/>
</dbReference>
<keyword evidence="5" id="KW-1185">Reference proteome</keyword>
<gene>
    <name evidence="4" type="ORF">Aglo03_34020</name>
</gene>
<evidence type="ECO:0000313" key="5">
    <source>
        <dbReference type="Proteomes" id="UP001165042"/>
    </source>
</evidence>
<dbReference type="InterPro" id="IPR011646">
    <property type="entry name" value="KAP_P-loop"/>
</dbReference>
<reference evidence="4" key="1">
    <citation type="submission" date="2023-02" db="EMBL/GenBank/DDBJ databases">
        <title>Actinokineospora globicatena NBRC 15670.</title>
        <authorList>
            <person name="Ichikawa N."/>
            <person name="Sato H."/>
            <person name="Tonouchi N."/>
        </authorList>
    </citation>
    <scope>NUCLEOTIDE SEQUENCE</scope>
    <source>
        <strain evidence="4">NBRC 15670</strain>
    </source>
</reference>
<sequence length="459" mass="50871">MTPGPIYTGVPPTPAGIRNDEPASVDALDRDKIARALAKAVKVCDTPLVVGVYGSWGTGKTSLMKLVQAELESETDFYTVWFDSWQHQFDENPAIGLLHTMVSQLGLAEKSGSQARELLTSVAGAFTDMTQWVRPLVESTADLDELRKRFLDERFTAREQQILLHQHLRDLLDKATERGAIRLAFFIDDLDRCLPEYILKTLEALKLFLNISGCVFVLGVDREALESTIRARYGDRGISEHYLDKIVQVPFALPPITADAATRFVRSMLPDGLAEVTAEIVAGLDPNPRQLKRFVNSLILNNELAKEIFVGPDYTPMVLVDLLIVQYRLPAFYAEVAASRQALVADRPDKMITKVDQHRSVRRLADLVARDPAALDGYIHLSEAVSVRRIAFDVVVTQVGEYRIQLIKMLREVLGCTLTEARDLAESPPPITVGTAMSRADAEAMLARVTATGSTGEIR</sequence>
<dbReference type="Gene3D" id="3.40.50.300">
    <property type="entry name" value="P-loop containing nucleotide triphosphate hydrolases"/>
    <property type="match status" value="1"/>
</dbReference>
<protein>
    <recommendedName>
        <fullName evidence="6">KAP family P-loop domain-containing protein</fullName>
    </recommendedName>
</protein>
<evidence type="ECO:0000259" key="2">
    <source>
        <dbReference type="Pfam" id="PF00542"/>
    </source>
</evidence>
<dbReference type="SUPFAM" id="SSF52540">
    <property type="entry name" value="P-loop containing nucleoside triphosphate hydrolases"/>
    <property type="match status" value="1"/>
</dbReference>
<dbReference type="InterPro" id="IPR013823">
    <property type="entry name" value="Ribosomal_bL12_C"/>
</dbReference>
<dbReference type="InterPro" id="IPR027417">
    <property type="entry name" value="P-loop_NTPase"/>
</dbReference>
<dbReference type="PANTHER" id="PTHR22674">
    <property type="entry name" value="NTPASE, KAP FAMILY P-LOOP DOMAIN-CONTAINING 1"/>
    <property type="match status" value="1"/>
</dbReference>
<dbReference type="GO" id="GO:0006412">
    <property type="term" value="P:translation"/>
    <property type="evidence" value="ECO:0007669"/>
    <property type="project" value="InterPro"/>
</dbReference>
<evidence type="ECO:0000256" key="1">
    <source>
        <dbReference type="SAM" id="MobiDB-lite"/>
    </source>
</evidence>
<evidence type="ECO:0000313" key="4">
    <source>
        <dbReference type="EMBL" id="GLW92586.1"/>
    </source>
</evidence>
<dbReference type="SUPFAM" id="SSF54736">
    <property type="entry name" value="ClpS-like"/>
    <property type="match status" value="1"/>
</dbReference>
<proteinExistence type="predicted"/>
<comment type="caution">
    <text evidence="4">The sequence shown here is derived from an EMBL/GenBank/DDBJ whole genome shotgun (WGS) entry which is preliminary data.</text>
</comment>
<evidence type="ECO:0000259" key="3">
    <source>
        <dbReference type="Pfam" id="PF07693"/>
    </source>
</evidence>
<feature type="domain" description="Large ribosomal subunit protein bL12 C-terminal" evidence="2">
    <location>
        <begin position="392"/>
        <end position="458"/>
    </location>
</feature>